<keyword evidence="8" id="KW-0254">Endocytosis</keyword>
<keyword evidence="22" id="KW-1185">Reference proteome</keyword>
<dbReference type="STRING" id="212602.A0A420HSW1"/>
<evidence type="ECO:0000313" key="22">
    <source>
        <dbReference type="Proteomes" id="UP000286134"/>
    </source>
</evidence>
<evidence type="ECO:0000256" key="10">
    <source>
        <dbReference type="ARBA" id="ARBA00022737"/>
    </source>
</evidence>
<dbReference type="InterPro" id="IPR002048">
    <property type="entry name" value="EF_hand_dom"/>
</dbReference>
<dbReference type="Gene3D" id="1.10.238.10">
    <property type="entry name" value="EF-hand"/>
    <property type="match status" value="2"/>
</dbReference>
<dbReference type="SMART" id="SM00027">
    <property type="entry name" value="EH"/>
    <property type="match status" value="2"/>
</dbReference>
<proteinExistence type="inferred from homology"/>
<evidence type="ECO:0000256" key="6">
    <source>
        <dbReference type="ARBA" id="ARBA00022475"/>
    </source>
</evidence>
<feature type="domain" description="EF-hand" evidence="20">
    <location>
        <begin position="42"/>
        <end position="77"/>
    </location>
</feature>
<keyword evidence="9" id="KW-0479">Metal-binding</keyword>
<dbReference type="InterPro" id="IPR000261">
    <property type="entry name" value="EH_dom"/>
</dbReference>
<dbReference type="GO" id="GO:0016197">
    <property type="term" value="P:endosomal transport"/>
    <property type="evidence" value="ECO:0007669"/>
    <property type="project" value="TreeGrafter"/>
</dbReference>
<evidence type="ECO:0000256" key="7">
    <source>
        <dbReference type="ARBA" id="ARBA00022490"/>
    </source>
</evidence>
<dbReference type="GO" id="GO:0005886">
    <property type="term" value="C:plasma membrane"/>
    <property type="evidence" value="ECO:0007669"/>
    <property type="project" value="UniProtKB-SubCell"/>
</dbReference>
<evidence type="ECO:0000256" key="14">
    <source>
        <dbReference type="ARBA" id="ARBA00023136"/>
    </source>
</evidence>
<dbReference type="GO" id="GO:0007015">
    <property type="term" value="P:actin filament organization"/>
    <property type="evidence" value="ECO:0007669"/>
    <property type="project" value="InterPro"/>
</dbReference>
<evidence type="ECO:0000256" key="13">
    <source>
        <dbReference type="ARBA" id="ARBA00023054"/>
    </source>
</evidence>
<evidence type="ECO:0000256" key="2">
    <source>
        <dbReference type="ARBA" id="ARBA00004134"/>
    </source>
</evidence>
<comment type="subcellular location">
    <subcellularLocation>
        <location evidence="3">Cell membrane</location>
        <topology evidence="3">Peripheral membrane protein</topology>
        <orientation evidence="3">Cytoplasmic side</orientation>
    </subcellularLocation>
    <subcellularLocation>
        <location evidence="2">Cytoplasm</location>
        <location evidence="2">Cytoskeleton</location>
        <location evidence="2">Actin patch</location>
    </subcellularLocation>
    <subcellularLocation>
        <location evidence="1">Endosome membrane</location>
        <topology evidence="1">Peripheral membrane protein</topology>
        <orientation evidence="1">Cytoplasmic side</orientation>
    </subcellularLocation>
</comment>
<dbReference type="AlphaFoldDB" id="A0A420HSW1"/>
<sequence length="401" mass="45346">MSSKRIEQSEIEKYWEIFASLSNDGKYLTGAQAAPILKNSQLGDNQLERIWDLADVDNDGSLDFEEFCVAMRLIFDIVNEEYTDVPNQLPDWLVPESKAHLVQASRALTGKQVKFEDSDDDLDSPGLKDGFDWYMSPSDKSKYQEIYSANRDSRGEISFESLKPLYSSLDVPDTDIRSAWNLINPSASQTISKDATIAFLHILNNRHEGYRIPRTIPPSLRASFERKKIDYQLSNQRPHKIGQKWGAASDEETSTSRKAKFGDTYLTRIGASSSYKPVGTDFSSTKSSDDWEEVRLKKQLAELEAKIKKVEALTANPSSGRRDTRPALVKRELEQLLDYKKKVIQDLENGVGKVKKGASLKGVADEIAIVKEQVDGLEAHLKSRQHVLNELLQEIEREKIT</sequence>
<evidence type="ECO:0000256" key="8">
    <source>
        <dbReference type="ARBA" id="ARBA00022583"/>
    </source>
</evidence>
<dbReference type="GO" id="GO:0006897">
    <property type="term" value="P:endocytosis"/>
    <property type="evidence" value="ECO:0007669"/>
    <property type="project" value="UniProtKB-KW"/>
</dbReference>
<feature type="domain" description="EH" evidence="19">
    <location>
        <begin position="139"/>
        <end position="227"/>
    </location>
</feature>
<dbReference type="PROSITE" id="PS50031">
    <property type="entry name" value="EH"/>
    <property type="match status" value="2"/>
</dbReference>
<dbReference type="PANTHER" id="PTHR11216">
    <property type="entry name" value="EH DOMAIN"/>
    <property type="match status" value="1"/>
</dbReference>
<evidence type="ECO:0000256" key="15">
    <source>
        <dbReference type="ARBA" id="ARBA00023203"/>
    </source>
</evidence>
<organism evidence="21 22">
    <name type="scientific">Erysiphe neolycopersici</name>
    <dbReference type="NCBI Taxonomy" id="212602"/>
    <lineage>
        <taxon>Eukaryota</taxon>
        <taxon>Fungi</taxon>
        <taxon>Dikarya</taxon>
        <taxon>Ascomycota</taxon>
        <taxon>Pezizomycotina</taxon>
        <taxon>Leotiomycetes</taxon>
        <taxon>Erysiphales</taxon>
        <taxon>Erysiphaceae</taxon>
        <taxon>Erysiphe</taxon>
    </lineage>
</organism>
<dbReference type="PROSITE" id="PS50222">
    <property type="entry name" value="EF_HAND_2"/>
    <property type="match status" value="1"/>
</dbReference>
<dbReference type="InterPro" id="IPR025604">
    <property type="entry name" value="End3"/>
</dbReference>
<evidence type="ECO:0000256" key="16">
    <source>
        <dbReference type="ARBA" id="ARBA00023212"/>
    </source>
</evidence>
<evidence type="ECO:0000256" key="3">
    <source>
        <dbReference type="ARBA" id="ARBA00004413"/>
    </source>
</evidence>
<keyword evidence="14" id="KW-0472">Membrane</keyword>
<evidence type="ECO:0000256" key="4">
    <source>
        <dbReference type="ARBA" id="ARBA00009909"/>
    </source>
</evidence>
<dbReference type="GO" id="GO:0005509">
    <property type="term" value="F:calcium ion binding"/>
    <property type="evidence" value="ECO:0007669"/>
    <property type="project" value="InterPro"/>
</dbReference>
<evidence type="ECO:0000256" key="17">
    <source>
        <dbReference type="ARBA" id="ARBA00025194"/>
    </source>
</evidence>
<feature type="domain" description="EH" evidence="19">
    <location>
        <begin position="10"/>
        <end position="100"/>
    </location>
</feature>
<dbReference type="Proteomes" id="UP000286134">
    <property type="component" value="Unassembled WGS sequence"/>
</dbReference>
<keyword evidence="16" id="KW-0206">Cytoskeleton</keyword>
<evidence type="ECO:0000259" key="19">
    <source>
        <dbReference type="PROSITE" id="PS50031"/>
    </source>
</evidence>
<dbReference type="InterPro" id="IPR018247">
    <property type="entry name" value="EF_Hand_1_Ca_BS"/>
</dbReference>
<comment type="caution">
    <text evidence="21">The sequence shown here is derived from an EMBL/GenBank/DDBJ whole genome shotgun (WGS) entry which is preliminary data.</text>
</comment>
<dbReference type="SMART" id="SM00054">
    <property type="entry name" value="EFh"/>
    <property type="match status" value="1"/>
</dbReference>
<evidence type="ECO:0000256" key="11">
    <source>
        <dbReference type="ARBA" id="ARBA00022753"/>
    </source>
</evidence>
<comment type="similarity">
    <text evidence="4">Belongs to the END3 family.</text>
</comment>
<keyword evidence="11" id="KW-0967">Endosome</keyword>
<dbReference type="Pfam" id="PF12763">
    <property type="entry name" value="EH"/>
    <property type="match status" value="1"/>
</dbReference>
<dbReference type="PROSITE" id="PS00018">
    <property type="entry name" value="EF_HAND_1"/>
    <property type="match status" value="1"/>
</dbReference>
<keyword evidence="7" id="KW-0963">Cytoplasm</keyword>
<dbReference type="GO" id="GO:0003779">
    <property type="term" value="F:actin binding"/>
    <property type="evidence" value="ECO:0007669"/>
    <property type="project" value="UniProtKB-KW"/>
</dbReference>
<evidence type="ECO:0000256" key="12">
    <source>
        <dbReference type="ARBA" id="ARBA00022837"/>
    </source>
</evidence>
<dbReference type="OrthoDB" id="1716625at2759"/>
<evidence type="ECO:0000256" key="9">
    <source>
        <dbReference type="ARBA" id="ARBA00022723"/>
    </source>
</evidence>
<dbReference type="GO" id="GO:0030479">
    <property type="term" value="C:actin cortical patch"/>
    <property type="evidence" value="ECO:0007669"/>
    <property type="project" value="UniProtKB-SubCell"/>
</dbReference>
<evidence type="ECO:0000256" key="5">
    <source>
        <dbReference type="ARBA" id="ARBA00011159"/>
    </source>
</evidence>
<evidence type="ECO:0000313" key="21">
    <source>
        <dbReference type="EMBL" id="RKF60522.1"/>
    </source>
</evidence>
<comment type="subunit">
    <text evidence="5">Component of the PAN1 actin cytoskeleton-regulatory complex.</text>
</comment>
<name>A0A420HSW1_9PEZI</name>
<dbReference type="SUPFAM" id="SSF47473">
    <property type="entry name" value="EF-hand"/>
    <property type="match status" value="2"/>
</dbReference>
<evidence type="ECO:0000256" key="1">
    <source>
        <dbReference type="ARBA" id="ARBA00004125"/>
    </source>
</evidence>
<dbReference type="Pfam" id="PF12761">
    <property type="entry name" value="End3"/>
    <property type="match status" value="1"/>
</dbReference>
<evidence type="ECO:0000256" key="18">
    <source>
        <dbReference type="ARBA" id="ARBA00029684"/>
    </source>
</evidence>
<dbReference type="GO" id="GO:0010008">
    <property type="term" value="C:endosome membrane"/>
    <property type="evidence" value="ECO:0007669"/>
    <property type="project" value="UniProtKB-SubCell"/>
</dbReference>
<dbReference type="InterPro" id="IPR011992">
    <property type="entry name" value="EF-hand-dom_pair"/>
</dbReference>
<keyword evidence="6" id="KW-1003">Cell membrane</keyword>
<keyword evidence="12" id="KW-0106">Calcium</keyword>
<dbReference type="FunFam" id="1.10.238.10:FF:000339">
    <property type="entry name" value="Actin cytoskeleton-regulatory complex protein END3"/>
    <property type="match status" value="1"/>
</dbReference>
<keyword evidence="10" id="KW-0677">Repeat</keyword>
<keyword evidence="15" id="KW-0009">Actin-binding</keyword>
<reference evidence="21 22" key="1">
    <citation type="journal article" date="2018" name="BMC Genomics">
        <title>Comparative genome analyses reveal sequence features reflecting distinct modes of host-adaptation between dicot and monocot powdery mildew.</title>
        <authorList>
            <person name="Wu Y."/>
            <person name="Ma X."/>
            <person name="Pan Z."/>
            <person name="Kale S.D."/>
            <person name="Song Y."/>
            <person name="King H."/>
            <person name="Zhang Q."/>
            <person name="Presley C."/>
            <person name="Deng X."/>
            <person name="Wei C.I."/>
            <person name="Xiao S."/>
        </authorList>
    </citation>
    <scope>NUCLEOTIDE SEQUENCE [LARGE SCALE GENOMIC DNA]</scope>
    <source>
        <strain evidence="21">UMSG2</strain>
    </source>
</reference>
<gene>
    <name evidence="21" type="ORF">OnM2_050028</name>
</gene>
<accession>A0A420HSW1</accession>
<evidence type="ECO:0000259" key="20">
    <source>
        <dbReference type="PROSITE" id="PS50222"/>
    </source>
</evidence>
<protein>
    <recommendedName>
        <fullName evidence="18">Endocytosis protein 3</fullName>
    </recommendedName>
</protein>
<comment type="function">
    <text evidence="17">Component of the PAN1 actin cytoskeleton-regulatory complex required for the internalization of endosomes during actin-coupled endocytosis. The complex links the site of endocytosis to the cell membrane-associated actin cytoskeleton. Mediates uptake of external molecules and vacuolar degradation of plasma membrane proteins. Plays a role in the proper organization of the cell membrane-associated actin cytoskeleton and promotes its destabilization.</text>
</comment>
<dbReference type="EMBL" id="MCFK01005034">
    <property type="protein sequence ID" value="RKF60522.1"/>
    <property type="molecule type" value="Genomic_DNA"/>
</dbReference>
<keyword evidence="13" id="KW-0175">Coiled coil</keyword>
<dbReference type="CDD" id="cd00052">
    <property type="entry name" value="EH"/>
    <property type="match status" value="1"/>
</dbReference>